<name>A0A0C3FVU0_PILCF</name>
<protein>
    <submittedName>
        <fullName evidence="1">Uncharacterized protein</fullName>
    </submittedName>
</protein>
<dbReference type="InParanoid" id="A0A0C3FVU0"/>
<reference evidence="2" key="2">
    <citation type="submission" date="2015-01" db="EMBL/GenBank/DDBJ databases">
        <title>Evolutionary Origins and Diversification of the Mycorrhizal Mutualists.</title>
        <authorList>
            <consortium name="DOE Joint Genome Institute"/>
            <consortium name="Mycorrhizal Genomics Consortium"/>
            <person name="Kohler A."/>
            <person name="Kuo A."/>
            <person name="Nagy L.G."/>
            <person name="Floudas D."/>
            <person name="Copeland A."/>
            <person name="Barry K.W."/>
            <person name="Cichocki N."/>
            <person name="Veneault-Fourrey C."/>
            <person name="LaButti K."/>
            <person name="Lindquist E.A."/>
            <person name="Lipzen A."/>
            <person name="Lundell T."/>
            <person name="Morin E."/>
            <person name="Murat C."/>
            <person name="Riley R."/>
            <person name="Ohm R."/>
            <person name="Sun H."/>
            <person name="Tunlid A."/>
            <person name="Henrissat B."/>
            <person name="Grigoriev I.V."/>
            <person name="Hibbett D.S."/>
            <person name="Martin F."/>
        </authorList>
    </citation>
    <scope>NUCLEOTIDE SEQUENCE [LARGE SCALE GENOMIC DNA]</scope>
    <source>
        <strain evidence="2">F 1598</strain>
    </source>
</reference>
<proteinExistence type="predicted"/>
<accession>A0A0C3FVU0</accession>
<keyword evidence="2" id="KW-1185">Reference proteome</keyword>
<organism evidence="1 2">
    <name type="scientific">Piloderma croceum (strain F 1598)</name>
    <dbReference type="NCBI Taxonomy" id="765440"/>
    <lineage>
        <taxon>Eukaryota</taxon>
        <taxon>Fungi</taxon>
        <taxon>Dikarya</taxon>
        <taxon>Basidiomycota</taxon>
        <taxon>Agaricomycotina</taxon>
        <taxon>Agaricomycetes</taxon>
        <taxon>Agaricomycetidae</taxon>
        <taxon>Atheliales</taxon>
        <taxon>Atheliaceae</taxon>
        <taxon>Piloderma</taxon>
    </lineage>
</organism>
<evidence type="ECO:0000313" key="1">
    <source>
        <dbReference type="EMBL" id="KIM83604.1"/>
    </source>
</evidence>
<reference evidence="1 2" key="1">
    <citation type="submission" date="2014-04" db="EMBL/GenBank/DDBJ databases">
        <authorList>
            <consortium name="DOE Joint Genome Institute"/>
            <person name="Kuo A."/>
            <person name="Tarkka M."/>
            <person name="Buscot F."/>
            <person name="Kohler A."/>
            <person name="Nagy L.G."/>
            <person name="Floudas D."/>
            <person name="Copeland A."/>
            <person name="Barry K.W."/>
            <person name="Cichocki N."/>
            <person name="Veneault-Fourrey C."/>
            <person name="LaButti K."/>
            <person name="Lindquist E.A."/>
            <person name="Lipzen A."/>
            <person name="Lundell T."/>
            <person name="Morin E."/>
            <person name="Murat C."/>
            <person name="Sun H."/>
            <person name="Tunlid A."/>
            <person name="Henrissat B."/>
            <person name="Grigoriev I.V."/>
            <person name="Hibbett D.S."/>
            <person name="Martin F."/>
            <person name="Nordberg H.P."/>
            <person name="Cantor M.N."/>
            <person name="Hua S.X."/>
        </authorList>
    </citation>
    <scope>NUCLEOTIDE SEQUENCE [LARGE SCALE GENOMIC DNA]</scope>
    <source>
        <strain evidence="1 2">F 1598</strain>
    </source>
</reference>
<gene>
    <name evidence="1" type="ORF">PILCRDRAFT_819235</name>
</gene>
<dbReference type="EMBL" id="KN832990">
    <property type="protein sequence ID" value="KIM83604.1"/>
    <property type="molecule type" value="Genomic_DNA"/>
</dbReference>
<dbReference type="Proteomes" id="UP000054166">
    <property type="component" value="Unassembled WGS sequence"/>
</dbReference>
<sequence length="66" mass="7619">MGWRLKTKICLSSYVEPATSRRPSLQLTSFHRVLIVHGLGIRTRYILVYLKAKRQSGHLIKRALSL</sequence>
<dbReference type="HOGENOM" id="CLU_2832051_0_0_1"/>
<dbReference type="AlphaFoldDB" id="A0A0C3FVU0"/>
<evidence type="ECO:0000313" key="2">
    <source>
        <dbReference type="Proteomes" id="UP000054166"/>
    </source>
</evidence>